<dbReference type="Proteomes" id="UP000522081">
    <property type="component" value="Unassembled WGS sequence"/>
</dbReference>
<evidence type="ECO:0000313" key="3">
    <source>
        <dbReference type="Proteomes" id="UP000522081"/>
    </source>
</evidence>
<name>A0A7Z0BW46_9SPHN</name>
<dbReference type="AlphaFoldDB" id="A0A7Z0BW46"/>
<dbReference type="PANTHER" id="PTHR42160">
    <property type="entry name" value="URACIL-DNA GLYCOSYLASE SUPERFAMILY PROTEIN"/>
    <property type="match status" value="1"/>
</dbReference>
<dbReference type="Pfam" id="PF03167">
    <property type="entry name" value="UDG"/>
    <property type="match status" value="1"/>
</dbReference>
<dbReference type="InterPro" id="IPR005122">
    <property type="entry name" value="Uracil-DNA_glycosylase-like"/>
</dbReference>
<dbReference type="RefSeq" id="WP_179407889.1">
    <property type="nucleotide sequence ID" value="NZ_BMGF01000004.1"/>
</dbReference>
<protein>
    <submittedName>
        <fullName evidence="2">Uracil-DNA glycosylase</fullName>
    </submittedName>
</protein>
<dbReference type="SMART" id="SM00987">
    <property type="entry name" value="UreE_C"/>
    <property type="match status" value="1"/>
</dbReference>
<dbReference type="InterPro" id="IPR036895">
    <property type="entry name" value="Uracil-DNA_glycosylase-like_sf"/>
</dbReference>
<sequence length="202" mass="22918">MQRRLHLFGMIADLLEEIRACRACEAHLPHGVRPIIQAGRDARVLIVGQAPGSRVHASGISWDDDSGDRLRDWTGLSRRDFYDPEQVALMPMGLCYPGKGTGGDLPPRRECAPLWHDRLLAAMPTVRLTLLVGQYAQKAWLPPALRPSMTATVRRWREMPEGLFPLPHPAWRSRLWMAKHPWFEAGVLPVLRERVSAALRRD</sequence>
<accession>A0A7Z0BW46</accession>
<organism evidence="2 3">
    <name type="scientific">Novosphingobium marinum</name>
    <dbReference type="NCBI Taxonomy" id="1514948"/>
    <lineage>
        <taxon>Bacteria</taxon>
        <taxon>Pseudomonadati</taxon>
        <taxon>Pseudomonadota</taxon>
        <taxon>Alphaproteobacteria</taxon>
        <taxon>Sphingomonadales</taxon>
        <taxon>Sphingomonadaceae</taxon>
        <taxon>Novosphingobium</taxon>
    </lineage>
</organism>
<dbReference type="InterPro" id="IPR047124">
    <property type="entry name" value="HI_0220.2"/>
</dbReference>
<evidence type="ECO:0000313" key="2">
    <source>
        <dbReference type="EMBL" id="NYH96035.1"/>
    </source>
</evidence>
<reference evidence="2 3" key="1">
    <citation type="submission" date="2020-07" db="EMBL/GenBank/DDBJ databases">
        <title>Genomic Encyclopedia of Type Strains, Phase IV (KMG-IV): sequencing the most valuable type-strain genomes for metagenomic binning, comparative biology and taxonomic classification.</title>
        <authorList>
            <person name="Goeker M."/>
        </authorList>
    </citation>
    <scope>NUCLEOTIDE SEQUENCE [LARGE SCALE GENOMIC DNA]</scope>
    <source>
        <strain evidence="2 3">DSM 29043</strain>
    </source>
</reference>
<feature type="domain" description="Uracil-DNA glycosylase-like" evidence="1">
    <location>
        <begin position="35"/>
        <end position="192"/>
    </location>
</feature>
<dbReference type="EMBL" id="JACBZF010000004">
    <property type="protein sequence ID" value="NYH96035.1"/>
    <property type="molecule type" value="Genomic_DNA"/>
</dbReference>
<dbReference type="Gene3D" id="3.40.470.10">
    <property type="entry name" value="Uracil-DNA glycosylase-like domain"/>
    <property type="match status" value="1"/>
</dbReference>
<evidence type="ECO:0000259" key="1">
    <source>
        <dbReference type="SMART" id="SM00986"/>
    </source>
</evidence>
<keyword evidence="3" id="KW-1185">Reference proteome</keyword>
<dbReference type="PANTHER" id="PTHR42160:SF1">
    <property type="entry name" value="URACIL-DNA GLYCOSYLASE SUPERFAMILY PROTEIN"/>
    <property type="match status" value="1"/>
</dbReference>
<proteinExistence type="predicted"/>
<comment type="caution">
    <text evidence="2">The sequence shown here is derived from an EMBL/GenBank/DDBJ whole genome shotgun (WGS) entry which is preliminary data.</text>
</comment>
<gene>
    <name evidence="2" type="ORF">FHS75_002367</name>
</gene>
<dbReference type="SUPFAM" id="SSF52141">
    <property type="entry name" value="Uracil-DNA glycosylase-like"/>
    <property type="match status" value="1"/>
</dbReference>
<dbReference type="CDD" id="cd10033">
    <property type="entry name" value="UDG_like"/>
    <property type="match status" value="1"/>
</dbReference>
<dbReference type="SMART" id="SM00986">
    <property type="entry name" value="UDG"/>
    <property type="match status" value="1"/>
</dbReference>